<organism evidence="2 3">
    <name type="scientific">Brevifollis gellanilyticus</name>
    <dbReference type="NCBI Taxonomy" id="748831"/>
    <lineage>
        <taxon>Bacteria</taxon>
        <taxon>Pseudomonadati</taxon>
        <taxon>Verrucomicrobiota</taxon>
        <taxon>Verrucomicrobiia</taxon>
        <taxon>Verrucomicrobiales</taxon>
        <taxon>Verrucomicrobiaceae</taxon>
    </lineage>
</organism>
<dbReference type="EMBL" id="BKAG01000063">
    <property type="protein sequence ID" value="GEP45936.1"/>
    <property type="molecule type" value="Genomic_DNA"/>
</dbReference>
<dbReference type="PANTHER" id="PTHR12110">
    <property type="entry name" value="HYDROXYPYRUVATE ISOMERASE"/>
    <property type="match status" value="1"/>
</dbReference>
<dbReference type="OrthoDB" id="180881at2"/>
<accession>A0A512MGV5</accession>
<comment type="caution">
    <text evidence="2">The sequence shown here is derived from an EMBL/GenBank/DDBJ whole genome shotgun (WGS) entry which is preliminary data.</text>
</comment>
<dbReference type="Gene3D" id="3.20.20.150">
    <property type="entry name" value="Divalent-metal-dependent TIM barrel enzymes"/>
    <property type="match status" value="1"/>
</dbReference>
<evidence type="ECO:0000313" key="2">
    <source>
        <dbReference type="EMBL" id="GEP45936.1"/>
    </source>
</evidence>
<dbReference type="RefSeq" id="WP_146855339.1">
    <property type="nucleotide sequence ID" value="NZ_BKAG01000063.1"/>
</dbReference>
<dbReference type="Proteomes" id="UP000321577">
    <property type="component" value="Unassembled WGS sequence"/>
</dbReference>
<proteinExistence type="predicted"/>
<dbReference type="InterPro" id="IPR013022">
    <property type="entry name" value="Xyl_isomerase-like_TIM-brl"/>
</dbReference>
<keyword evidence="3" id="KW-1185">Reference proteome</keyword>
<protein>
    <recommendedName>
        <fullName evidence="1">Xylose isomerase-like TIM barrel domain-containing protein</fullName>
    </recommendedName>
</protein>
<reference evidence="2 3" key="1">
    <citation type="submission" date="2019-07" db="EMBL/GenBank/DDBJ databases">
        <title>Whole genome shotgun sequence of Brevifollis gellanilyticus NBRC 108608.</title>
        <authorList>
            <person name="Hosoyama A."/>
            <person name="Uohara A."/>
            <person name="Ohji S."/>
            <person name="Ichikawa N."/>
        </authorList>
    </citation>
    <scope>NUCLEOTIDE SEQUENCE [LARGE SCALE GENOMIC DNA]</scope>
    <source>
        <strain evidence="2 3">NBRC 108608</strain>
    </source>
</reference>
<dbReference type="PANTHER" id="PTHR12110:SF53">
    <property type="entry name" value="BLR5974 PROTEIN"/>
    <property type="match status" value="1"/>
</dbReference>
<dbReference type="SUPFAM" id="SSF51658">
    <property type="entry name" value="Xylose isomerase-like"/>
    <property type="match status" value="1"/>
</dbReference>
<evidence type="ECO:0000313" key="3">
    <source>
        <dbReference type="Proteomes" id="UP000321577"/>
    </source>
</evidence>
<evidence type="ECO:0000259" key="1">
    <source>
        <dbReference type="Pfam" id="PF01261"/>
    </source>
</evidence>
<dbReference type="InterPro" id="IPR050312">
    <property type="entry name" value="IolE/XylAMocC-like"/>
</dbReference>
<dbReference type="InterPro" id="IPR036237">
    <property type="entry name" value="Xyl_isomerase-like_sf"/>
</dbReference>
<dbReference type="Pfam" id="PF01261">
    <property type="entry name" value="AP_endonuc_2"/>
    <property type="match status" value="1"/>
</dbReference>
<name>A0A512MGV5_9BACT</name>
<dbReference type="AlphaFoldDB" id="A0A512MGV5"/>
<gene>
    <name evidence="2" type="ORF">BGE01nite_52270</name>
</gene>
<sequence length="350" mass="38534">MNRRHFLHTTALSASALVLNQIRAAVPGLKIGMDHFSVRATGWKAAQHIEYAASLKLDTCFISELAVFENFEDAYLQGLKDQADKAGIKLYVGTGGVCPTSNTWKPTYGTPEETLALTIKAAKKLGSPVARCYLGNQKDRSTDGGIQKHIEETIKVIKANQSRAENEGIKIAIENHAGDMQSHELKALIEAAGKGYVGANIDPGNAVWAMEEPLAHLEVLGPYTICSSVRDSMAWEDEKGAVIQWTAVGEGLVDFSKYAKRFAELAPGVPLQVETISGFAKPMTWKQDDFWKPFPGYRDTDAFKTWVEFTQKGKPIPSFKAPEGVDKKEAEIAYQKGELARSTQWLREKA</sequence>
<feature type="domain" description="Xylose isomerase-like TIM barrel" evidence="1">
    <location>
        <begin position="67"/>
        <end position="276"/>
    </location>
</feature>